<dbReference type="EMBL" id="JABFTP020000144">
    <property type="protein sequence ID" value="KAL3281116.1"/>
    <property type="molecule type" value="Genomic_DNA"/>
</dbReference>
<proteinExistence type="inferred from homology"/>
<feature type="compositionally biased region" description="Low complexity" evidence="4">
    <location>
        <begin position="40"/>
        <end position="52"/>
    </location>
</feature>
<evidence type="ECO:0000256" key="1">
    <source>
        <dbReference type="ARBA" id="ARBA00002844"/>
    </source>
</evidence>
<comment type="caution">
    <text evidence="5">The sequence shown here is derived from an EMBL/GenBank/DDBJ whole genome shotgun (WGS) entry which is preliminary data.</text>
</comment>
<dbReference type="PANTHER" id="PTHR15416">
    <property type="entry name" value="CAMP-DEPENDENT PROTEIN KINASE INHIBITOR/PKI"/>
    <property type="match status" value="1"/>
</dbReference>
<evidence type="ECO:0000256" key="3">
    <source>
        <dbReference type="ARBA" id="ARBA00023013"/>
    </source>
</evidence>
<evidence type="ECO:0000256" key="2">
    <source>
        <dbReference type="ARBA" id="ARBA00006393"/>
    </source>
</evidence>
<evidence type="ECO:0000313" key="5">
    <source>
        <dbReference type="EMBL" id="KAL3281116.1"/>
    </source>
</evidence>
<dbReference type="AlphaFoldDB" id="A0ABD2NQW4"/>
<accession>A0ABD2NQW4</accession>
<sequence>MPRTVTKGSNTLHSINQTICKNKKKITKRTVKKMIAIMNPPQDQPSTSSDPSPVNPNNVEDFLSTGRTGRRNALPDILSDYSLVTSSELPTQLEALTTKDNLHGIAGLISNVYKPCSQTIIRQPFLFG</sequence>
<keyword evidence="3" id="KW-0649">Protein kinase inhibitor</keyword>
<organism evidence="5 6">
    <name type="scientific">Cryptolaemus montrouzieri</name>
    <dbReference type="NCBI Taxonomy" id="559131"/>
    <lineage>
        <taxon>Eukaryota</taxon>
        <taxon>Metazoa</taxon>
        <taxon>Ecdysozoa</taxon>
        <taxon>Arthropoda</taxon>
        <taxon>Hexapoda</taxon>
        <taxon>Insecta</taxon>
        <taxon>Pterygota</taxon>
        <taxon>Neoptera</taxon>
        <taxon>Endopterygota</taxon>
        <taxon>Coleoptera</taxon>
        <taxon>Polyphaga</taxon>
        <taxon>Cucujiformia</taxon>
        <taxon>Coccinelloidea</taxon>
        <taxon>Coccinellidae</taxon>
        <taxon>Scymninae</taxon>
        <taxon>Scymnini</taxon>
        <taxon>Cryptolaemus</taxon>
    </lineage>
</organism>
<evidence type="ECO:0000313" key="6">
    <source>
        <dbReference type="Proteomes" id="UP001516400"/>
    </source>
</evidence>
<gene>
    <name evidence="5" type="ORF">HHI36_004338</name>
</gene>
<dbReference type="InterPro" id="IPR004171">
    <property type="entry name" value="cAMP_dep_PKI"/>
</dbReference>
<feature type="region of interest" description="Disordered" evidence="4">
    <location>
        <begin position="36"/>
        <end position="68"/>
    </location>
</feature>
<dbReference type="Pfam" id="PF02827">
    <property type="entry name" value="PKI"/>
    <property type="match status" value="1"/>
</dbReference>
<protein>
    <submittedName>
        <fullName evidence="5">Uncharacterized protein</fullName>
    </submittedName>
</protein>
<keyword evidence="6" id="KW-1185">Reference proteome</keyword>
<comment type="function">
    <text evidence="1">Extremely potent competitive inhibitor of cAMP-dependent protein kinase activity, this protein interacts with the catalytic subunit of the enzyme after the cAMP-induced dissociation of its regulatory chains.</text>
</comment>
<name>A0ABD2NQW4_9CUCU</name>
<evidence type="ECO:0000256" key="4">
    <source>
        <dbReference type="SAM" id="MobiDB-lite"/>
    </source>
</evidence>
<dbReference type="Proteomes" id="UP001516400">
    <property type="component" value="Unassembled WGS sequence"/>
</dbReference>
<comment type="similarity">
    <text evidence="2">Belongs to the PKI family.</text>
</comment>
<dbReference type="GO" id="GO:0004860">
    <property type="term" value="F:protein kinase inhibitor activity"/>
    <property type="evidence" value="ECO:0007669"/>
    <property type="project" value="UniProtKB-KW"/>
</dbReference>
<reference evidence="5 6" key="1">
    <citation type="journal article" date="2021" name="BMC Biol.">
        <title>Horizontally acquired antibacterial genes associated with adaptive radiation of ladybird beetles.</title>
        <authorList>
            <person name="Li H.S."/>
            <person name="Tang X.F."/>
            <person name="Huang Y.H."/>
            <person name="Xu Z.Y."/>
            <person name="Chen M.L."/>
            <person name="Du X.Y."/>
            <person name="Qiu B.Y."/>
            <person name="Chen P.T."/>
            <person name="Zhang W."/>
            <person name="Slipinski A."/>
            <person name="Escalona H.E."/>
            <person name="Waterhouse R.M."/>
            <person name="Zwick A."/>
            <person name="Pang H."/>
        </authorList>
    </citation>
    <scope>NUCLEOTIDE SEQUENCE [LARGE SCALE GENOMIC DNA]</scope>
    <source>
        <strain evidence="5">SYSU2018</strain>
    </source>
</reference>